<keyword evidence="1" id="KW-1133">Transmembrane helix</keyword>
<dbReference type="OrthoDB" id="7469880at2"/>
<keyword evidence="3" id="KW-0540">Nuclease</keyword>
<dbReference type="RefSeq" id="WP_082736915.1">
    <property type="nucleotide sequence ID" value="NZ_JAHBRY010000004.1"/>
</dbReference>
<keyword evidence="1" id="KW-0812">Transmembrane</keyword>
<dbReference type="Pfam" id="PF00565">
    <property type="entry name" value="SNase"/>
    <property type="match status" value="1"/>
</dbReference>
<dbReference type="SUPFAM" id="SSF50199">
    <property type="entry name" value="Staphylococcal nuclease"/>
    <property type="match status" value="1"/>
</dbReference>
<evidence type="ECO:0000259" key="2">
    <source>
        <dbReference type="PROSITE" id="PS50830"/>
    </source>
</evidence>
<dbReference type="Gene3D" id="2.40.50.90">
    <property type="match status" value="1"/>
</dbReference>
<feature type="transmembrane region" description="Helical" evidence="1">
    <location>
        <begin position="6"/>
        <end position="24"/>
    </location>
</feature>
<keyword evidence="4" id="KW-1185">Reference proteome</keyword>
<dbReference type="EMBL" id="QJJK01000021">
    <property type="protein sequence ID" value="PXW51129.1"/>
    <property type="molecule type" value="Genomic_DNA"/>
</dbReference>
<evidence type="ECO:0000256" key="1">
    <source>
        <dbReference type="SAM" id="Phobius"/>
    </source>
</evidence>
<evidence type="ECO:0000313" key="4">
    <source>
        <dbReference type="Proteomes" id="UP000248021"/>
    </source>
</evidence>
<dbReference type="InterPro" id="IPR035437">
    <property type="entry name" value="SNase_OB-fold_sf"/>
</dbReference>
<dbReference type="GO" id="GO:0004519">
    <property type="term" value="F:endonuclease activity"/>
    <property type="evidence" value="ECO:0007669"/>
    <property type="project" value="UniProtKB-KW"/>
</dbReference>
<reference evidence="3 4" key="1">
    <citation type="submission" date="2018-05" db="EMBL/GenBank/DDBJ databases">
        <title>Genomic Encyclopedia of Type Strains, Phase IV (KMG-IV): sequencing the most valuable type-strain genomes for metagenomic binning, comparative biology and taxonomic classification.</title>
        <authorList>
            <person name="Goeker M."/>
        </authorList>
    </citation>
    <scope>NUCLEOTIDE SEQUENCE [LARGE SCALE GENOMIC DNA]</scope>
    <source>
        <strain evidence="3 4">DSM 6462</strain>
    </source>
</reference>
<comment type="caution">
    <text evidence="3">The sequence shown here is derived from an EMBL/GenBank/DDBJ whole genome shotgun (WGS) entry which is preliminary data.</text>
</comment>
<name>A0A2V3TRG7_9HYPH</name>
<proteinExistence type="predicted"/>
<protein>
    <submittedName>
        <fullName evidence="3">Endonuclease YncB(Thermonuclease family)</fullName>
    </submittedName>
</protein>
<dbReference type="Proteomes" id="UP000248021">
    <property type="component" value="Unassembled WGS sequence"/>
</dbReference>
<keyword evidence="1" id="KW-0472">Membrane</keyword>
<organism evidence="3 4">
    <name type="scientific">Chelatococcus asaccharovorans</name>
    <dbReference type="NCBI Taxonomy" id="28210"/>
    <lineage>
        <taxon>Bacteria</taxon>
        <taxon>Pseudomonadati</taxon>
        <taxon>Pseudomonadota</taxon>
        <taxon>Alphaproteobacteria</taxon>
        <taxon>Hyphomicrobiales</taxon>
        <taxon>Chelatococcaceae</taxon>
        <taxon>Chelatococcus</taxon>
    </lineage>
</organism>
<feature type="domain" description="TNase-like" evidence="2">
    <location>
        <begin position="72"/>
        <end position="160"/>
    </location>
</feature>
<dbReference type="AlphaFoldDB" id="A0A2V3TRG7"/>
<keyword evidence="3" id="KW-0378">Hydrolase</keyword>
<dbReference type="InterPro" id="IPR016071">
    <property type="entry name" value="Staphylococal_nuclease_OB-fold"/>
</dbReference>
<gene>
    <name evidence="3" type="ORF">C7450_12120</name>
</gene>
<dbReference type="PROSITE" id="PS50830">
    <property type="entry name" value="TNASE_3"/>
    <property type="match status" value="1"/>
</dbReference>
<evidence type="ECO:0000313" key="3">
    <source>
        <dbReference type="EMBL" id="PXW51129.1"/>
    </source>
</evidence>
<keyword evidence="3" id="KW-0255">Endonuclease</keyword>
<sequence length="173" mass="19390">MMGARGTLVGAALVLSMTGIVWIVNDDRFGRPAATPHEDRSIEEFTIPPLPPIDTLRARFALCDGPIRTNCVVDGDTFWFKGDKIRIADIDAPEIFSPHCEDEKRAGAIARDRLLVLLNAGGFSLQSGWRDTDRYGRRLRTVTRDYSSLGEMLVEEGLARRWNEPARDWCALD</sequence>
<accession>A0A2V3TRG7</accession>